<comment type="caution">
    <text evidence="2">The sequence shown here is derived from an EMBL/GenBank/DDBJ whole genome shotgun (WGS) entry which is preliminary data.</text>
</comment>
<name>A0A0C2CRT9_9BACT</name>
<keyword evidence="1" id="KW-0812">Transmembrane</keyword>
<dbReference type="Proteomes" id="UP000031599">
    <property type="component" value="Unassembled WGS sequence"/>
</dbReference>
<evidence type="ECO:0000313" key="2">
    <source>
        <dbReference type="EMBL" id="KIG12355.1"/>
    </source>
</evidence>
<evidence type="ECO:0000256" key="1">
    <source>
        <dbReference type="SAM" id="Phobius"/>
    </source>
</evidence>
<reference evidence="2 3" key="1">
    <citation type="submission" date="2014-12" db="EMBL/GenBank/DDBJ databases">
        <title>Genome assembly of Enhygromyxa salina DSM 15201.</title>
        <authorList>
            <person name="Sharma G."/>
            <person name="Subramanian S."/>
        </authorList>
    </citation>
    <scope>NUCLEOTIDE SEQUENCE [LARGE SCALE GENOMIC DNA]</scope>
    <source>
        <strain evidence="2 3">DSM 15201</strain>
    </source>
</reference>
<sequence>MIIVFAVMWAVILYGAFRLFTWLYRLDRENREGKAPYDHGL</sequence>
<gene>
    <name evidence="2" type="ORF">DB30_01546</name>
</gene>
<accession>A0A0C2CRT9</accession>
<feature type="transmembrane region" description="Helical" evidence="1">
    <location>
        <begin position="6"/>
        <end position="24"/>
    </location>
</feature>
<keyword evidence="1" id="KW-1133">Transmembrane helix</keyword>
<proteinExistence type="predicted"/>
<dbReference type="AlphaFoldDB" id="A0A0C2CRT9"/>
<dbReference type="EMBL" id="JMCC02000135">
    <property type="protein sequence ID" value="KIG12355.1"/>
    <property type="molecule type" value="Genomic_DNA"/>
</dbReference>
<protein>
    <submittedName>
        <fullName evidence="2">Uncharacterized protein</fullName>
    </submittedName>
</protein>
<evidence type="ECO:0000313" key="3">
    <source>
        <dbReference type="Proteomes" id="UP000031599"/>
    </source>
</evidence>
<organism evidence="2 3">
    <name type="scientific">Enhygromyxa salina</name>
    <dbReference type="NCBI Taxonomy" id="215803"/>
    <lineage>
        <taxon>Bacteria</taxon>
        <taxon>Pseudomonadati</taxon>
        <taxon>Myxococcota</taxon>
        <taxon>Polyangia</taxon>
        <taxon>Nannocystales</taxon>
        <taxon>Nannocystaceae</taxon>
        <taxon>Enhygromyxa</taxon>
    </lineage>
</organism>
<keyword evidence="1" id="KW-0472">Membrane</keyword>